<evidence type="ECO:0008006" key="6">
    <source>
        <dbReference type="Google" id="ProtNLM"/>
    </source>
</evidence>
<dbReference type="GO" id="GO:0005829">
    <property type="term" value="C:cytosol"/>
    <property type="evidence" value="ECO:0007669"/>
    <property type="project" value="TreeGrafter"/>
</dbReference>
<dbReference type="Pfam" id="PF13936">
    <property type="entry name" value="HTH_38"/>
    <property type="match status" value="1"/>
</dbReference>
<dbReference type="GO" id="GO:0032196">
    <property type="term" value="P:transposition"/>
    <property type="evidence" value="ECO:0007669"/>
    <property type="project" value="TreeGrafter"/>
</dbReference>
<dbReference type="GO" id="GO:0003700">
    <property type="term" value="F:DNA-binding transcription factor activity"/>
    <property type="evidence" value="ECO:0007669"/>
    <property type="project" value="InterPro"/>
</dbReference>
<reference evidence="4 5" key="1">
    <citation type="journal article" date="2014" name="Genome Announc.">
        <title>Draft Genome Sequence of Amycolatopsis lurida NRRL 2430, Producer of the Glycopeptide Family Antibiotic Ristocetin.</title>
        <authorList>
            <person name="Kwun M.J."/>
            <person name="Hong H.J."/>
        </authorList>
    </citation>
    <scope>NUCLEOTIDE SEQUENCE [LARGE SCALE GENOMIC DNA]</scope>
    <source>
        <strain evidence="4 5">NRRL 2430</strain>
    </source>
</reference>
<sequence>MPGGRLTQEDRRLIATWLKDGLGYAEIARRLGRPTSTISREVARNSGRSGYRAEEANRVTGERARRRKPQPRTVPVVENGYGRDPEAVRAFETDFAEMIVATGLPRMTARVLACLAVSDDGVLTASELTRRLQVSPASISNAVAYLEAQAMLKRERDGRREQYVIDEEMPQRVWAESVRANQEWVKISRQGAEVLGVGTPAGARLDDLSRFHARINEVMHDDRVAVFAGDALTVLTALLHAGRGLSLPALASALDWSSDRVSAALRVAEEHPHIAGPVWVDSHAGEYRAVPLVERLTAGQLAALGRPRG</sequence>
<dbReference type="AlphaFoldDB" id="A0A2P2FLR2"/>
<accession>A0A2P2FLR2</accession>
<dbReference type="PANTHER" id="PTHR10948">
    <property type="entry name" value="TRANSPOSASE"/>
    <property type="match status" value="1"/>
</dbReference>
<evidence type="ECO:0000313" key="5">
    <source>
        <dbReference type="Proteomes" id="UP000256220"/>
    </source>
</evidence>
<dbReference type="Pfam" id="PF12802">
    <property type="entry name" value="MarR_2"/>
    <property type="match status" value="1"/>
</dbReference>
<protein>
    <recommendedName>
        <fullName evidence="6">MarR family transcriptional regulator</fullName>
    </recommendedName>
</protein>
<evidence type="ECO:0000313" key="4">
    <source>
        <dbReference type="EMBL" id="KFU77651.1"/>
    </source>
</evidence>
<dbReference type="RefSeq" id="WP_034317885.1">
    <property type="nucleotide sequence ID" value="NZ_JFBM01000031.1"/>
</dbReference>
<keyword evidence="5" id="KW-1185">Reference proteome</keyword>
<dbReference type="InterPro" id="IPR000835">
    <property type="entry name" value="HTH_MarR-typ"/>
</dbReference>
<name>A0A2P2FLR2_AMYLU</name>
<dbReference type="InterPro" id="IPR036390">
    <property type="entry name" value="WH_DNA-bd_sf"/>
</dbReference>
<evidence type="ECO:0000259" key="3">
    <source>
        <dbReference type="Pfam" id="PF13936"/>
    </source>
</evidence>
<feature type="region of interest" description="Disordered" evidence="1">
    <location>
        <begin position="43"/>
        <end position="72"/>
    </location>
</feature>
<dbReference type="Proteomes" id="UP000256220">
    <property type="component" value="Unassembled WGS sequence"/>
</dbReference>
<feature type="compositionally biased region" description="Basic and acidic residues" evidence="1">
    <location>
        <begin position="51"/>
        <end position="63"/>
    </location>
</feature>
<dbReference type="InterPro" id="IPR036388">
    <property type="entry name" value="WH-like_DNA-bd_sf"/>
</dbReference>
<evidence type="ECO:0000256" key="1">
    <source>
        <dbReference type="SAM" id="MobiDB-lite"/>
    </source>
</evidence>
<dbReference type="SUPFAM" id="SSF46785">
    <property type="entry name" value="Winged helix' DNA-binding domain"/>
    <property type="match status" value="1"/>
</dbReference>
<evidence type="ECO:0000259" key="2">
    <source>
        <dbReference type="Pfam" id="PF12802"/>
    </source>
</evidence>
<dbReference type="PANTHER" id="PTHR10948:SF23">
    <property type="entry name" value="TRANSPOSASE INSI FOR INSERTION SEQUENCE ELEMENT IS30A-RELATED"/>
    <property type="match status" value="1"/>
</dbReference>
<gene>
    <name evidence="4" type="ORF">BB31_29875</name>
</gene>
<dbReference type="InterPro" id="IPR051917">
    <property type="entry name" value="Transposase-Integrase"/>
</dbReference>
<dbReference type="GO" id="GO:0004803">
    <property type="term" value="F:transposase activity"/>
    <property type="evidence" value="ECO:0007669"/>
    <property type="project" value="TreeGrafter"/>
</dbReference>
<comment type="caution">
    <text evidence="4">The sequence shown here is derived from an EMBL/GenBank/DDBJ whole genome shotgun (WGS) entry which is preliminary data.</text>
</comment>
<proteinExistence type="predicted"/>
<feature type="domain" description="Transposase IS30-like HTH" evidence="3">
    <location>
        <begin position="5"/>
        <end position="45"/>
    </location>
</feature>
<organism evidence="4 5">
    <name type="scientific">Amycolatopsis lurida NRRL 2430</name>
    <dbReference type="NCBI Taxonomy" id="1460371"/>
    <lineage>
        <taxon>Bacteria</taxon>
        <taxon>Bacillati</taxon>
        <taxon>Actinomycetota</taxon>
        <taxon>Actinomycetes</taxon>
        <taxon>Pseudonocardiales</taxon>
        <taxon>Pseudonocardiaceae</taxon>
        <taxon>Amycolatopsis</taxon>
    </lineage>
</organism>
<dbReference type="InterPro" id="IPR025246">
    <property type="entry name" value="IS30-like_HTH"/>
</dbReference>
<dbReference type="Gene3D" id="1.10.10.10">
    <property type="entry name" value="Winged helix-like DNA-binding domain superfamily/Winged helix DNA-binding domain"/>
    <property type="match status" value="1"/>
</dbReference>
<dbReference type="EMBL" id="JFBM01000031">
    <property type="protein sequence ID" value="KFU77651.1"/>
    <property type="molecule type" value="Genomic_DNA"/>
</dbReference>
<feature type="domain" description="HTH marR-type" evidence="2">
    <location>
        <begin position="103"/>
        <end position="158"/>
    </location>
</feature>